<dbReference type="AlphaFoldDB" id="S8CMM6"/>
<evidence type="ECO:0000313" key="2">
    <source>
        <dbReference type="EMBL" id="EPS67965.1"/>
    </source>
</evidence>
<reference evidence="2 3" key="1">
    <citation type="journal article" date="2013" name="BMC Genomics">
        <title>The miniature genome of a carnivorous plant Genlisea aurea contains a low number of genes and short non-coding sequences.</title>
        <authorList>
            <person name="Leushkin E.V."/>
            <person name="Sutormin R.A."/>
            <person name="Nabieva E.R."/>
            <person name="Penin A.A."/>
            <person name="Kondrashov A.S."/>
            <person name="Logacheva M.D."/>
        </authorList>
    </citation>
    <scope>NUCLEOTIDE SEQUENCE [LARGE SCALE GENOMIC DNA]</scope>
</reference>
<feature type="signal peptide" evidence="1">
    <location>
        <begin position="1"/>
        <end position="28"/>
    </location>
</feature>
<dbReference type="EMBL" id="AUSU01002840">
    <property type="protein sequence ID" value="EPS67965.1"/>
    <property type="molecule type" value="Genomic_DNA"/>
</dbReference>
<feature type="chain" id="PRO_5004549261" evidence="1">
    <location>
        <begin position="29"/>
        <end position="250"/>
    </location>
</feature>
<protein>
    <submittedName>
        <fullName evidence="2">Protodermal factor 1.3</fullName>
    </submittedName>
</protein>
<dbReference type="OrthoDB" id="696797at2759"/>
<dbReference type="PANTHER" id="PTHR33210">
    <property type="entry name" value="PROTODERMAL FACTOR 1"/>
    <property type="match status" value="1"/>
</dbReference>
<accession>S8CMM6</accession>
<keyword evidence="1" id="KW-0732">Signal</keyword>
<evidence type="ECO:0000256" key="1">
    <source>
        <dbReference type="SAM" id="SignalP"/>
    </source>
</evidence>
<organism evidence="2 3">
    <name type="scientific">Genlisea aurea</name>
    <dbReference type="NCBI Taxonomy" id="192259"/>
    <lineage>
        <taxon>Eukaryota</taxon>
        <taxon>Viridiplantae</taxon>
        <taxon>Streptophyta</taxon>
        <taxon>Embryophyta</taxon>
        <taxon>Tracheophyta</taxon>
        <taxon>Spermatophyta</taxon>
        <taxon>Magnoliopsida</taxon>
        <taxon>eudicotyledons</taxon>
        <taxon>Gunneridae</taxon>
        <taxon>Pentapetalae</taxon>
        <taxon>asterids</taxon>
        <taxon>lamiids</taxon>
        <taxon>Lamiales</taxon>
        <taxon>Lentibulariaceae</taxon>
        <taxon>Genlisea</taxon>
    </lineage>
</organism>
<evidence type="ECO:0000313" key="3">
    <source>
        <dbReference type="Proteomes" id="UP000015453"/>
    </source>
</evidence>
<dbReference type="PANTHER" id="PTHR33210:SF18">
    <property type="entry name" value="PROTODERMAL FACTOR 1"/>
    <property type="match status" value="1"/>
</dbReference>
<sequence>MEIIRRKQLLLLPLFVVVFCHNSGVTHGGVEDEKNFFHYPFAPVPPIVNIPPVVPNPNPPAVSYPPKVSGTPPAIVGGGHATPRSKPPTICESPPAHKSIGTYHRSSPIAVKPPAYQTPTVVPHTPSPPPLGLNPNSPPFPFVFWRNNPQLVWRLVGWWGGTLGNAFGISQFPGFGSHANVLQALSNDRNDGYGELYREGTAGLLNAMARTRYAYSVNEVRDNFVAALASDAAAATQAQLFKVANEGLKV</sequence>
<dbReference type="InterPro" id="IPR039923">
    <property type="entry name" value="Protodermal_1"/>
</dbReference>
<gene>
    <name evidence="2" type="ORF">M569_06811</name>
</gene>
<dbReference type="Proteomes" id="UP000015453">
    <property type="component" value="Unassembled WGS sequence"/>
</dbReference>
<keyword evidence="3" id="KW-1185">Reference proteome</keyword>
<comment type="caution">
    <text evidence="2">The sequence shown here is derived from an EMBL/GenBank/DDBJ whole genome shotgun (WGS) entry which is preliminary data.</text>
</comment>
<proteinExistence type="predicted"/>
<name>S8CMM6_9LAMI</name>